<dbReference type="Proteomes" id="UP000578819">
    <property type="component" value="Unassembled WGS sequence"/>
</dbReference>
<accession>A0A7W7STC5</accession>
<proteinExistence type="predicted"/>
<dbReference type="EMBL" id="JACHJW010000001">
    <property type="protein sequence ID" value="MBB4960471.1"/>
    <property type="molecule type" value="Genomic_DNA"/>
</dbReference>
<protein>
    <submittedName>
        <fullName evidence="1">Uncharacterized protein</fullName>
    </submittedName>
</protein>
<dbReference type="AlphaFoldDB" id="A0A7W7STC5"/>
<organism evidence="1 2">
    <name type="scientific">Micromonospora polyrhachis</name>
    <dbReference type="NCBI Taxonomy" id="1282883"/>
    <lineage>
        <taxon>Bacteria</taxon>
        <taxon>Bacillati</taxon>
        <taxon>Actinomycetota</taxon>
        <taxon>Actinomycetes</taxon>
        <taxon>Micromonosporales</taxon>
        <taxon>Micromonosporaceae</taxon>
        <taxon>Micromonospora</taxon>
    </lineage>
</organism>
<evidence type="ECO:0000313" key="2">
    <source>
        <dbReference type="Proteomes" id="UP000578819"/>
    </source>
</evidence>
<evidence type="ECO:0000313" key="1">
    <source>
        <dbReference type="EMBL" id="MBB4960471.1"/>
    </source>
</evidence>
<name>A0A7W7STC5_9ACTN</name>
<sequence>MIPVEAVAAAYGQWITPALPLYGNDHERTDFAP</sequence>
<reference evidence="1 2" key="1">
    <citation type="submission" date="2020-08" db="EMBL/GenBank/DDBJ databases">
        <title>Sequencing the genomes of 1000 actinobacteria strains.</title>
        <authorList>
            <person name="Klenk H.-P."/>
        </authorList>
    </citation>
    <scope>NUCLEOTIDE SEQUENCE [LARGE SCALE GENOMIC DNA]</scope>
    <source>
        <strain evidence="1 2">DSM 45886</strain>
    </source>
</reference>
<keyword evidence="2" id="KW-1185">Reference proteome</keyword>
<comment type="caution">
    <text evidence="1">The sequence shown here is derived from an EMBL/GenBank/DDBJ whole genome shotgun (WGS) entry which is preliminary data.</text>
</comment>
<gene>
    <name evidence="1" type="ORF">FHR38_004204</name>
</gene>